<dbReference type="FunFam" id="3.40.50.720:FF:000084">
    <property type="entry name" value="Short-chain dehydrogenase reductase"/>
    <property type="match status" value="1"/>
</dbReference>
<dbReference type="PRINTS" id="PR00081">
    <property type="entry name" value="GDHRDH"/>
</dbReference>
<dbReference type="GeneID" id="32687803"/>
<comment type="similarity">
    <text evidence="1 3">Belongs to the short-chain dehydrogenases/reductases (SDR) family.</text>
</comment>
<dbReference type="CDD" id="cd05233">
    <property type="entry name" value="SDR_c"/>
    <property type="match status" value="1"/>
</dbReference>
<dbReference type="AlphaFoldDB" id="A0AAD0KCQ8"/>
<dbReference type="GO" id="GO:0016491">
    <property type="term" value="F:oxidoreductase activity"/>
    <property type="evidence" value="ECO:0007669"/>
    <property type="project" value="UniProtKB-KW"/>
</dbReference>
<dbReference type="InterPro" id="IPR002347">
    <property type="entry name" value="SDR_fam"/>
</dbReference>
<proteinExistence type="inferred from homology"/>
<dbReference type="RefSeq" id="WP_051987053.1">
    <property type="nucleotide sequence ID" value="NZ_CABEIC010000002.1"/>
</dbReference>
<accession>A0AAD0KCQ8</accession>
<dbReference type="EMBL" id="CP029604">
    <property type="protein sequence ID" value="AWO83561.1"/>
    <property type="molecule type" value="Genomic_DNA"/>
</dbReference>
<dbReference type="PANTHER" id="PTHR44196:SF1">
    <property type="entry name" value="DEHYDROGENASE_REDUCTASE SDR FAMILY MEMBER 7B"/>
    <property type="match status" value="1"/>
</dbReference>
<dbReference type="Gene3D" id="3.40.50.720">
    <property type="entry name" value="NAD(P)-binding Rossmann-like Domain"/>
    <property type="match status" value="1"/>
</dbReference>
<dbReference type="Pfam" id="PF00106">
    <property type="entry name" value="adh_short"/>
    <property type="match status" value="1"/>
</dbReference>
<evidence type="ECO:0000256" key="3">
    <source>
        <dbReference type="RuleBase" id="RU000363"/>
    </source>
</evidence>
<name>A0AAD0KCQ8_9ACTN</name>
<dbReference type="PROSITE" id="PS00061">
    <property type="entry name" value="ADH_SHORT"/>
    <property type="match status" value="1"/>
</dbReference>
<dbReference type="PANTHER" id="PTHR44196">
    <property type="entry name" value="DEHYDROGENASE/REDUCTASE SDR FAMILY MEMBER 7B"/>
    <property type="match status" value="1"/>
</dbReference>
<protein>
    <submittedName>
        <fullName evidence="4">SDR family NAD(P)-dependent oxidoreductase</fullName>
    </submittedName>
</protein>
<evidence type="ECO:0000256" key="1">
    <source>
        <dbReference type="ARBA" id="ARBA00006484"/>
    </source>
</evidence>
<evidence type="ECO:0000313" key="4">
    <source>
        <dbReference type="EMBL" id="AWO83561.1"/>
    </source>
</evidence>
<dbReference type="SUPFAM" id="SSF51735">
    <property type="entry name" value="NAD(P)-binding Rossmann-fold domains"/>
    <property type="match status" value="1"/>
</dbReference>
<evidence type="ECO:0000256" key="2">
    <source>
        <dbReference type="ARBA" id="ARBA00023002"/>
    </source>
</evidence>
<sequence>MLGFGKTRGADVGGRIAIVTGGGSGIGAALTRALVTRGAHVTCADIDLPAAQRVTASLSGGPGTARAVQLDVTDAAAVQRVVDEVVAEWGRLDLIFNNAGITWGGPTEMLTPEQWDAIIDVNIRGVVHGVAAAYPVMIEQRRGHIVNTASMAGLVAAGLITSYVMTKHAVVGLSLALRTEAAGRGVNVLAVCPSAVETPILDKGSVGGFVGRSYYLASQGSSTAYDADRLARDTLAAIERNQPLLVVPRRSRITWRVQRLAPGLTNRLAAQFIDRQRAELHPEG</sequence>
<dbReference type="InterPro" id="IPR020904">
    <property type="entry name" value="Sc_DH/Rdtase_CS"/>
</dbReference>
<organism evidence="4 5">
    <name type="scientific">Gordonia terrae</name>
    <dbReference type="NCBI Taxonomy" id="2055"/>
    <lineage>
        <taxon>Bacteria</taxon>
        <taxon>Bacillati</taxon>
        <taxon>Actinomycetota</taxon>
        <taxon>Actinomycetes</taxon>
        <taxon>Mycobacteriales</taxon>
        <taxon>Gordoniaceae</taxon>
        <taxon>Gordonia</taxon>
    </lineage>
</organism>
<dbReference type="InterPro" id="IPR036291">
    <property type="entry name" value="NAD(P)-bd_dom_sf"/>
</dbReference>
<gene>
    <name evidence="4" type="ORF">DLJ61_08540</name>
</gene>
<evidence type="ECO:0000313" key="5">
    <source>
        <dbReference type="Proteomes" id="UP000247118"/>
    </source>
</evidence>
<keyword evidence="2" id="KW-0560">Oxidoreductase</keyword>
<reference evidence="4 5" key="1">
    <citation type="submission" date="2018-05" db="EMBL/GenBank/DDBJ databases">
        <title>Complete genome sequence of Gordonia terrae NRRL B-16283.</title>
        <authorList>
            <person name="Garlena R.A."/>
            <person name="Russell D.A."/>
            <person name="Hatfull G.F."/>
        </authorList>
    </citation>
    <scope>NUCLEOTIDE SEQUENCE [LARGE SCALE GENOMIC DNA]</scope>
    <source>
        <strain evidence="4 5">NRRL B-16283</strain>
    </source>
</reference>
<dbReference type="GO" id="GO:0016020">
    <property type="term" value="C:membrane"/>
    <property type="evidence" value="ECO:0007669"/>
    <property type="project" value="TreeGrafter"/>
</dbReference>
<dbReference type="Proteomes" id="UP000247118">
    <property type="component" value="Chromosome"/>
</dbReference>
<dbReference type="KEGG" id="gta:BCM27_08460"/>
<dbReference type="PRINTS" id="PR00080">
    <property type="entry name" value="SDRFAMILY"/>
</dbReference>